<dbReference type="GO" id="GO:0009044">
    <property type="term" value="F:xylan 1,4-beta-xylosidase activity"/>
    <property type="evidence" value="ECO:0007669"/>
    <property type="project" value="InterPro"/>
</dbReference>
<dbReference type="InterPro" id="IPR017853">
    <property type="entry name" value="GH"/>
</dbReference>
<dbReference type="EMBL" id="RDQH01000331">
    <property type="protein sequence ID" value="RXH98991.1"/>
    <property type="molecule type" value="Genomic_DNA"/>
</dbReference>
<evidence type="ECO:0000313" key="3">
    <source>
        <dbReference type="Proteomes" id="UP000290289"/>
    </source>
</evidence>
<dbReference type="Proteomes" id="UP000290289">
    <property type="component" value="Chromosome 5"/>
</dbReference>
<dbReference type="PANTHER" id="PTHR42721">
    <property type="entry name" value="SUGAR HYDROLASE-RELATED"/>
    <property type="match status" value="1"/>
</dbReference>
<dbReference type="InterPro" id="IPR036962">
    <property type="entry name" value="Glyco_hydro_3_N_sf"/>
</dbReference>
<accession>A0A498K0W2</accession>
<comment type="caution">
    <text evidence="2">The sequence shown here is derived from an EMBL/GenBank/DDBJ whole genome shotgun (WGS) entry which is preliminary data.</text>
</comment>
<dbReference type="GO" id="GO:0031222">
    <property type="term" value="P:arabinan catabolic process"/>
    <property type="evidence" value="ECO:0007669"/>
    <property type="project" value="TreeGrafter"/>
</dbReference>
<organism evidence="2 3">
    <name type="scientific">Malus domestica</name>
    <name type="common">Apple</name>
    <name type="synonym">Pyrus malus</name>
    <dbReference type="NCBI Taxonomy" id="3750"/>
    <lineage>
        <taxon>Eukaryota</taxon>
        <taxon>Viridiplantae</taxon>
        <taxon>Streptophyta</taxon>
        <taxon>Embryophyta</taxon>
        <taxon>Tracheophyta</taxon>
        <taxon>Spermatophyta</taxon>
        <taxon>Magnoliopsida</taxon>
        <taxon>eudicotyledons</taxon>
        <taxon>Gunneridae</taxon>
        <taxon>Pentapetalae</taxon>
        <taxon>rosids</taxon>
        <taxon>fabids</taxon>
        <taxon>Rosales</taxon>
        <taxon>Rosaceae</taxon>
        <taxon>Amygdaloideae</taxon>
        <taxon>Maleae</taxon>
        <taxon>Malus</taxon>
    </lineage>
</organism>
<gene>
    <name evidence="2" type="ORF">DVH24_011316</name>
</gene>
<evidence type="ECO:0000256" key="1">
    <source>
        <dbReference type="ARBA" id="ARBA00022801"/>
    </source>
</evidence>
<dbReference type="AlphaFoldDB" id="A0A498K0W2"/>
<evidence type="ECO:0008006" key="4">
    <source>
        <dbReference type="Google" id="ProtNLM"/>
    </source>
</evidence>
<name>A0A498K0W2_MALDO</name>
<sequence>METKSQKANNTETLTKQTISRIKNYLNNAKGVPRLGLPKYEWWSEALHGVSNVGPRTYFDDLIPGATSFPTVILTTAAFNQSLWKQIGQVVYVEL</sequence>
<reference evidence="2 3" key="1">
    <citation type="submission" date="2018-10" db="EMBL/GenBank/DDBJ databases">
        <title>A high-quality apple genome assembly.</title>
        <authorList>
            <person name="Hu J."/>
        </authorList>
    </citation>
    <scope>NUCLEOTIDE SEQUENCE [LARGE SCALE GENOMIC DNA]</scope>
    <source>
        <strain evidence="3">cv. HFTH1</strain>
        <tissue evidence="2">Young leaf</tissue>
    </source>
</reference>
<dbReference type="PANTHER" id="PTHR42721:SF11">
    <property type="entry name" value="BETA-D-XYLOSIDASE 5-RELATED"/>
    <property type="match status" value="1"/>
</dbReference>
<dbReference type="STRING" id="3750.A0A498K0W2"/>
<dbReference type="InterPro" id="IPR044993">
    <property type="entry name" value="BXL"/>
</dbReference>
<protein>
    <recommendedName>
        <fullName evidence="4">Glycoside hydrolase family 3 N-terminal domain-containing protein</fullName>
    </recommendedName>
</protein>
<keyword evidence="1" id="KW-0378">Hydrolase</keyword>
<dbReference type="GO" id="GO:0046556">
    <property type="term" value="F:alpha-L-arabinofuranosidase activity"/>
    <property type="evidence" value="ECO:0007669"/>
    <property type="project" value="TreeGrafter"/>
</dbReference>
<proteinExistence type="predicted"/>
<evidence type="ECO:0000313" key="2">
    <source>
        <dbReference type="EMBL" id="RXH98991.1"/>
    </source>
</evidence>
<dbReference type="GO" id="GO:0045493">
    <property type="term" value="P:xylan catabolic process"/>
    <property type="evidence" value="ECO:0007669"/>
    <property type="project" value="InterPro"/>
</dbReference>
<dbReference type="SUPFAM" id="SSF51445">
    <property type="entry name" value="(Trans)glycosidases"/>
    <property type="match status" value="1"/>
</dbReference>
<dbReference type="Gene3D" id="3.20.20.300">
    <property type="entry name" value="Glycoside hydrolase, family 3, N-terminal domain"/>
    <property type="match status" value="1"/>
</dbReference>
<keyword evidence="3" id="KW-1185">Reference proteome</keyword>